<comment type="subcellular location">
    <subcellularLocation>
        <location evidence="1">Membrane</location>
        <topology evidence="1">Multi-pass membrane protein</topology>
    </subcellularLocation>
</comment>
<evidence type="ECO:0000256" key="2">
    <source>
        <dbReference type="ARBA" id="ARBA00022692"/>
    </source>
</evidence>
<dbReference type="Gene3D" id="1.20.1250.20">
    <property type="entry name" value="MFS general substrate transporter like domains"/>
    <property type="match status" value="2"/>
</dbReference>
<dbReference type="InterPro" id="IPR036259">
    <property type="entry name" value="MFS_trans_sf"/>
</dbReference>
<dbReference type="PANTHER" id="PTHR23518">
    <property type="entry name" value="C-METHYLTRANSFERASE"/>
    <property type="match status" value="1"/>
</dbReference>
<protein>
    <submittedName>
        <fullName evidence="7">MFS transporter</fullName>
    </submittedName>
</protein>
<dbReference type="PROSITE" id="PS50850">
    <property type="entry name" value="MFS"/>
    <property type="match status" value="1"/>
</dbReference>
<feature type="transmembrane region" description="Helical" evidence="5">
    <location>
        <begin position="177"/>
        <end position="202"/>
    </location>
</feature>
<proteinExistence type="predicted"/>
<evidence type="ECO:0000313" key="7">
    <source>
        <dbReference type="EMBL" id="WAS95574.1"/>
    </source>
</evidence>
<organism evidence="7 8">
    <name type="scientific">Nannocystis punicea</name>
    <dbReference type="NCBI Taxonomy" id="2995304"/>
    <lineage>
        <taxon>Bacteria</taxon>
        <taxon>Pseudomonadati</taxon>
        <taxon>Myxococcota</taxon>
        <taxon>Polyangia</taxon>
        <taxon>Nannocystales</taxon>
        <taxon>Nannocystaceae</taxon>
        <taxon>Nannocystis</taxon>
    </lineage>
</organism>
<dbReference type="InterPro" id="IPR020846">
    <property type="entry name" value="MFS_dom"/>
</dbReference>
<evidence type="ECO:0000256" key="3">
    <source>
        <dbReference type="ARBA" id="ARBA00022989"/>
    </source>
</evidence>
<dbReference type="InterPro" id="IPR011701">
    <property type="entry name" value="MFS"/>
</dbReference>
<dbReference type="SUPFAM" id="SSF103473">
    <property type="entry name" value="MFS general substrate transporter"/>
    <property type="match status" value="1"/>
</dbReference>
<reference evidence="7" key="1">
    <citation type="submission" date="2022-11" db="EMBL/GenBank/DDBJ databases">
        <title>Minimal conservation of predation-associated metabolite biosynthetic gene clusters underscores biosynthetic potential of Myxococcota including descriptions for ten novel species: Archangium lansinium sp. nov., Myxococcus landrumus sp. nov., Nannocystis bai.</title>
        <authorList>
            <person name="Ahearne A."/>
            <person name="Stevens C."/>
            <person name="Dowd S."/>
        </authorList>
    </citation>
    <scope>NUCLEOTIDE SEQUENCE</scope>
    <source>
        <strain evidence="7">Fl3</strain>
    </source>
</reference>
<gene>
    <name evidence="7" type="ORF">O0S08_05380</name>
</gene>
<evidence type="ECO:0000256" key="1">
    <source>
        <dbReference type="ARBA" id="ARBA00004141"/>
    </source>
</evidence>
<evidence type="ECO:0000313" key="8">
    <source>
        <dbReference type="Proteomes" id="UP001164459"/>
    </source>
</evidence>
<name>A0ABY7H9A8_9BACT</name>
<sequence>MVRGNVLAVGVVSLLTDLSSEMINPLLPVFVAGLVPASTAAVTLGLMEGLGEATASLLKLVSGRMSDRLGKRKALILGGYGLSTLARPLFSLATAGGHAVALKFVDRVGKGVRTSPRDALIADAVPAARRGLAFSFHRAMDHAGAVLGPLVALALLHVLLGYGFWRGERAIPAAEEMAALRVVFAAALVPGLLALAVIVFAVREIVPAAPPTSGPGSRGEGLPRRFYGFVAAAALFALGNSSDLFLLLYAHERFGHGLVQLIALWIALHLVKMASSVPGGLLADRLGRRAAILIGWSVYALVYLGLARADAAWQLWALLLAYGLYFGLTEGAAKALVADLTPSAQRGTAFGIYHGAVGLAALPASLLFGVFWAALGPQAAFSIGAGLALAAALVLLTAARPGPPA</sequence>
<keyword evidence="3 5" id="KW-1133">Transmembrane helix</keyword>
<feature type="domain" description="Major facilitator superfamily (MFS) profile" evidence="6">
    <location>
        <begin position="5"/>
        <end position="403"/>
    </location>
</feature>
<feature type="transmembrane region" description="Helical" evidence="5">
    <location>
        <begin position="315"/>
        <end position="337"/>
    </location>
</feature>
<keyword evidence="2 5" id="KW-0812">Transmembrane</keyword>
<dbReference type="InterPro" id="IPR005829">
    <property type="entry name" value="Sugar_transporter_CS"/>
</dbReference>
<dbReference type="Proteomes" id="UP001164459">
    <property type="component" value="Chromosome"/>
</dbReference>
<feature type="transmembrane region" description="Helical" evidence="5">
    <location>
        <begin position="145"/>
        <end position="165"/>
    </location>
</feature>
<feature type="transmembrane region" description="Helical" evidence="5">
    <location>
        <begin position="226"/>
        <end position="250"/>
    </location>
</feature>
<feature type="transmembrane region" description="Helical" evidence="5">
    <location>
        <begin position="349"/>
        <end position="373"/>
    </location>
</feature>
<dbReference type="PROSITE" id="PS00216">
    <property type="entry name" value="SUGAR_TRANSPORT_1"/>
    <property type="match status" value="1"/>
</dbReference>
<dbReference type="EMBL" id="CP114040">
    <property type="protein sequence ID" value="WAS95574.1"/>
    <property type="molecule type" value="Genomic_DNA"/>
</dbReference>
<evidence type="ECO:0000256" key="5">
    <source>
        <dbReference type="SAM" id="Phobius"/>
    </source>
</evidence>
<feature type="transmembrane region" description="Helical" evidence="5">
    <location>
        <begin position="379"/>
        <end position="399"/>
    </location>
</feature>
<dbReference type="Pfam" id="PF07690">
    <property type="entry name" value="MFS_1"/>
    <property type="match status" value="1"/>
</dbReference>
<dbReference type="PANTHER" id="PTHR23518:SF2">
    <property type="entry name" value="MAJOR FACILITATOR SUPERFAMILY TRANSPORTER"/>
    <property type="match status" value="1"/>
</dbReference>
<evidence type="ECO:0000259" key="6">
    <source>
        <dbReference type="PROSITE" id="PS50850"/>
    </source>
</evidence>
<dbReference type="CDD" id="cd17370">
    <property type="entry name" value="MFS_MJ1317_like"/>
    <property type="match status" value="1"/>
</dbReference>
<keyword evidence="8" id="KW-1185">Reference proteome</keyword>
<evidence type="ECO:0000256" key="4">
    <source>
        <dbReference type="ARBA" id="ARBA00023136"/>
    </source>
</evidence>
<accession>A0ABY7H9A8</accession>
<feature type="transmembrane region" description="Helical" evidence="5">
    <location>
        <begin position="290"/>
        <end position="309"/>
    </location>
</feature>
<dbReference type="RefSeq" id="WP_269037917.1">
    <property type="nucleotide sequence ID" value="NZ_CP114040.1"/>
</dbReference>
<keyword evidence="4 5" id="KW-0472">Membrane</keyword>